<accession>A0A930L7F7</accession>
<proteinExistence type="predicted"/>
<comment type="caution">
    <text evidence="1">The sequence shown here is derived from an EMBL/GenBank/DDBJ whole genome shotgun (WGS) entry which is preliminary data.</text>
</comment>
<dbReference type="AlphaFoldDB" id="A0A930L7F7"/>
<evidence type="ECO:0000313" key="1">
    <source>
        <dbReference type="EMBL" id="MBF1663961.1"/>
    </source>
</evidence>
<dbReference type="EMBL" id="JABZXR010000020">
    <property type="protein sequence ID" value="MBF1663961.1"/>
    <property type="molecule type" value="Genomic_DNA"/>
</dbReference>
<sequence length="292" mass="31481">MIGKDGLRVELTGAHGTLVLTTFEEPAGDLEVWVTDLAGWVGGVGVESDDAQRKLGHGMVHAPARRTGRTLTLKGSAVSNTGVQVRELADRFVSSLMWDGRLGTLRVATDTLDLTGEVRLDGDVKVEFLGDSAFLFEVPLFAPEPWLYAPPRTYQLYPAGAGVGLRFPLFVPEQPTRGVLSFGSQAPMTTSIVNEGTVDASPVYTVRGDWSSGFRITAENRVIEYPYAVLATAPVTIDCARGRLLIGGVDRTSELVSREWHKIPPRAGFVPVVQALAPATGWVDVTARSTYI</sequence>
<dbReference type="RefSeq" id="WP_303975792.1">
    <property type="nucleotide sequence ID" value="NZ_JABZXR010000020.1"/>
</dbReference>
<name>A0A930L7F7_9MICC</name>
<organism evidence="1 2">
    <name type="scientific">Rothia mucilaginosa</name>
    <dbReference type="NCBI Taxonomy" id="43675"/>
    <lineage>
        <taxon>Bacteria</taxon>
        <taxon>Bacillati</taxon>
        <taxon>Actinomycetota</taxon>
        <taxon>Actinomycetes</taxon>
        <taxon>Micrococcales</taxon>
        <taxon>Micrococcaceae</taxon>
        <taxon>Rothia</taxon>
    </lineage>
</organism>
<protein>
    <submittedName>
        <fullName evidence="1">Phage tail family protein</fullName>
    </submittedName>
</protein>
<evidence type="ECO:0000313" key="2">
    <source>
        <dbReference type="Proteomes" id="UP000756427"/>
    </source>
</evidence>
<dbReference type="Proteomes" id="UP000756427">
    <property type="component" value="Unassembled WGS sequence"/>
</dbReference>
<gene>
    <name evidence="1" type="ORF">HXO64_05330</name>
</gene>
<reference evidence="1" key="1">
    <citation type="submission" date="2020-04" db="EMBL/GenBank/DDBJ databases">
        <title>Deep metagenomics examines the oral microbiome during advanced dental caries in children, revealing novel taxa and co-occurrences with host molecules.</title>
        <authorList>
            <person name="Baker J.L."/>
            <person name="Morton J.T."/>
            <person name="Dinis M."/>
            <person name="Alvarez R."/>
            <person name="Tran N.C."/>
            <person name="Knight R."/>
            <person name="Edlund A."/>
        </authorList>
    </citation>
    <scope>NUCLEOTIDE SEQUENCE</scope>
    <source>
        <strain evidence="1">JCVI_44_bin.2</strain>
    </source>
</reference>